<protein>
    <submittedName>
        <fullName evidence="1">Uncharacterized protein</fullName>
    </submittedName>
</protein>
<name>A0ABQ5F377_9ASTR</name>
<dbReference type="Proteomes" id="UP001151760">
    <property type="component" value="Unassembled WGS sequence"/>
</dbReference>
<evidence type="ECO:0000313" key="2">
    <source>
        <dbReference type="Proteomes" id="UP001151760"/>
    </source>
</evidence>
<sequence>MRCLHRMRHLWLSIAEESSGDWCAPPPPRHPPRPRKLPFLIIDHHIITTVITGGLINSSAISPTIGAATAVEGWTSMGATFLPKSKYYGYSARKHMVSRWVMVGAQDRAHNQGMVGCSGPDHSQGCWVLLSAQEVHRIHTMNSCRTSNGYPHHLSPKDSPSFGVSVHRGKGDSGLCRRHDLVAVR</sequence>
<evidence type="ECO:0000313" key="1">
    <source>
        <dbReference type="EMBL" id="GJT57650.1"/>
    </source>
</evidence>
<accession>A0ABQ5F377</accession>
<comment type="caution">
    <text evidence="1">The sequence shown here is derived from an EMBL/GenBank/DDBJ whole genome shotgun (WGS) entry which is preliminary data.</text>
</comment>
<keyword evidence="2" id="KW-1185">Reference proteome</keyword>
<reference evidence="1" key="1">
    <citation type="journal article" date="2022" name="Int. J. Mol. Sci.">
        <title>Draft Genome of Tanacetum Coccineum: Genomic Comparison of Closely Related Tanacetum-Family Plants.</title>
        <authorList>
            <person name="Yamashiro T."/>
            <person name="Shiraishi A."/>
            <person name="Nakayama K."/>
            <person name="Satake H."/>
        </authorList>
    </citation>
    <scope>NUCLEOTIDE SEQUENCE</scope>
</reference>
<organism evidence="1 2">
    <name type="scientific">Tanacetum coccineum</name>
    <dbReference type="NCBI Taxonomy" id="301880"/>
    <lineage>
        <taxon>Eukaryota</taxon>
        <taxon>Viridiplantae</taxon>
        <taxon>Streptophyta</taxon>
        <taxon>Embryophyta</taxon>
        <taxon>Tracheophyta</taxon>
        <taxon>Spermatophyta</taxon>
        <taxon>Magnoliopsida</taxon>
        <taxon>eudicotyledons</taxon>
        <taxon>Gunneridae</taxon>
        <taxon>Pentapetalae</taxon>
        <taxon>asterids</taxon>
        <taxon>campanulids</taxon>
        <taxon>Asterales</taxon>
        <taxon>Asteraceae</taxon>
        <taxon>Asteroideae</taxon>
        <taxon>Anthemideae</taxon>
        <taxon>Anthemidinae</taxon>
        <taxon>Tanacetum</taxon>
    </lineage>
</organism>
<dbReference type="EMBL" id="BQNB010016950">
    <property type="protein sequence ID" value="GJT57650.1"/>
    <property type="molecule type" value="Genomic_DNA"/>
</dbReference>
<proteinExistence type="predicted"/>
<gene>
    <name evidence="1" type="ORF">Tco_0992704</name>
</gene>
<reference evidence="1" key="2">
    <citation type="submission" date="2022-01" db="EMBL/GenBank/DDBJ databases">
        <authorList>
            <person name="Yamashiro T."/>
            <person name="Shiraishi A."/>
            <person name="Satake H."/>
            <person name="Nakayama K."/>
        </authorList>
    </citation>
    <scope>NUCLEOTIDE SEQUENCE</scope>
</reference>